<evidence type="ECO:0000256" key="6">
    <source>
        <dbReference type="ARBA" id="ARBA00022989"/>
    </source>
</evidence>
<feature type="transmembrane region" description="Helical" evidence="9">
    <location>
        <begin position="150"/>
        <end position="171"/>
    </location>
</feature>
<keyword evidence="4" id="KW-0808">Transferase</keyword>
<evidence type="ECO:0000256" key="1">
    <source>
        <dbReference type="ARBA" id="ARBA00004651"/>
    </source>
</evidence>
<feature type="compositionally biased region" description="Low complexity" evidence="8">
    <location>
        <begin position="13"/>
        <end position="26"/>
    </location>
</feature>
<evidence type="ECO:0000259" key="10">
    <source>
        <dbReference type="Pfam" id="PF13231"/>
    </source>
</evidence>
<organism evidence="11 12">
    <name type="scientific">Azospira inquinata</name>
    <dbReference type="NCBI Taxonomy" id="2785627"/>
    <lineage>
        <taxon>Bacteria</taxon>
        <taxon>Pseudomonadati</taxon>
        <taxon>Pseudomonadota</taxon>
        <taxon>Betaproteobacteria</taxon>
        <taxon>Rhodocyclales</taxon>
        <taxon>Rhodocyclaceae</taxon>
        <taxon>Azospira</taxon>
    </lineage>
</organism>
<dbReference type="GO" id="GO:0009103">
    <property type="term" value="P:lipopolysaccharide biosynthetic process"/>
    <property type="evidence" value="ECO:0007669"/>
    <property type="project" value="UniProtKB-ARBA"/>
</dbReference>
<dbReference type="PANTHER" id="PTHR33908">
    <property type="entry name" value="MANNOSYLTRANSFERASE YKCB-RELATED"/>
    <property type="match status" value="1"/>
</dbReference>
<evidence type="ECO:0000256" key="4">
    <source>
        <dbReference type="ARBA" id="ARBA00022679"/>
    </source>
</evidence>
<protein>
    <submittedName>
        <fullName evidence="11">Glycosyltransferase family 39 protein</fullName>
    </submittedName>
</protein>
<evidence type="ECO:0000256" key="2">
    <source>
        <dbReference type="ARBA" id="ARBA00022475"/>
    </source>
</evidence>
<keyword evidence="3" id="KW-0328">Glycosyltransferase</keyword>
<feature type="transmembrane region" description="Helical" evidence="9">
    <location>
        <begin position="388"/>
        <end position="406"/>
    </location>
</feature>
<feature type="compositionally biased region" description="Basic residues" evidence="8">
    <location>
        <begin position="1"/>
        <end position="10"/>
    </location>
</feature>
<accession>A0A975SPH7</accession>
<dbReference type="RefSeq" id="WP_216126482.1">
    <property type="nucleotide sequence ID" value="NZ_CP064782.1"/>
</dbReference>
<evidence type="ECO:0000256" key="7">
    <source>
        <dbReference type="ARBA" id="ARBA00023136"/>
    </source>
</evidence>
<dbReference type="GO" id="GO:0016763">
    <property type="term" value="F:pentosyltransferase activity"/>
    <property type="evidence" value="ECO:0007669"/>
    <property type="project" value="TreeGrafter"/>
</dbReference>
<feature type="transmembrane region" description="Helical" evidence="9">
    <location>
        <begin position="89"/>
        <end position="110"/>
    </location>
</feature>
<feature type="transmembrane region" description="Helical" evidence="9">
    <location>
        <begin position="236"/>
        <end position="262"/>
    </location>
</feature>
<dbReference type="KEGG" id="aiq:Azoinq_02915"/>
<keyword evidence="2" id="KW-1003">Cell membrane</keyword>
<name>A0A975SPH7_9RHOO</name>
<dbReference type="AlphaFoldDB" id="A0A975SPH7"/>
<proteinExistence type="predicted"/>
<dbReference type="Pfam" id="PF13231">
    <property type="entry name" value="PMT_2"/>
    <property type="match status" value="1"/>
</dbReference>
<evidence type="ECO:0000256" key="5">
    <source>
        <dbReference type="ARBA" id="ARBA00022692"/>
    </source>
</evidence>
<feature type="transmembrane region" description="Helical" evidence="9">
    <location>
        <begin position="363"/>
        <end position="381"/>
    </location>
</feature>
<feature type="transmembrane region" description="Helical" evidence="9">
    <location>
        <begin position="183"/>
        <end position="202"/>
    </location>
</feature>
<comment type="subcellular location">
    <subcellularLocation>
        <location evidence="1">Cell membrane</location>
        <topology evidence="1">Multi-pass membrane protein</topology>
    </subcellularLocation>
</comment>
<evidence type="ECO:0000256" key="8">
    <source>
        <dbReference type="SAM" id="MobiDB-lite"/>
    </source>
</evidence>
<dbReference type="Proteomes" id="UP000683428">
    <property type="component" value="Chromosome"/>
</dbReference>
<feature type="domain" description="Glycosyltransferase RgtA/B/C/D-like" evidence="10">
    <location>
        <begin position="130"/>
        <end position="288"/>
    </location>
</feature>
<feature type="transmembrane region" description="Helical" evidence="9">
    <location>
        <begin position="274"/>
        <end position="298"/>
    </location>
</feature>
<dbReference type="PANTHER" id="PTHR33908:SF11">
    <property type="entry name" value="MEMBRANE PROTEIN"/>
    <property type="match status" value="1"/>
</dbReference>
<dbReference type="InterPro" id="IPR050297">
    <property type="entry name" value="LipidA_mod_glycosyltrf_83"/>
</dbReference>
<evidence type="ECO:0000313" key="12">
    <source>
        <dbReference type="Proteomes" id="UP000683428"/>
    </source>
</evidence>
<dbReference type="InterPro" id="IPR038731">
    <property type="entry name" value="RgtA/B/C-like"/>
</dbReference>
<reference evidence="11" key="1">
    <citation type="submission" date="2020-11" db="EMBL/GenBank/DDBJ databases">
        <title>Azospira inquinata sp. nov.</title>
        <authorList>
            <person name="Moe W.M."/>
            <person name="Mikes M.C."/>
        </authorList>
    </citation>
    <scope>NUCLEOTIDE SEQUENCE</scope>
    <source>
        <strain evidence="11">Azo-3</strain>
    </source>
</reference>
<gene>
    <name evidence="11" type="ORF">Azoinq_02915</name>
</gene>
<feature type="transmembrane region" description="Helical" evidence="9">
    <location>
        <begin position="319"/>
        <end position="343"/>
    </location>
</feature>
<keyword evidence="5 9" id="KW-0812">Transmembrane</keyword>
<dbReference type="GO" id="GO:0005886">
    <property type="term" value="C:plasma membrane"/>
    <property type="evidence" value="ECO:0007669"/>
    <property type="project" value="UniProtKB-SubCell"/>
</dbReference>
<keyword evidence="6 9" id="KW-1133">Transmembrane helix</keyword>
<feature type="compositionally biased region" description="Basic and acidic residues" evidence="8">
    <location>
        <begin position="53"/>
        <end position="69"/>
    </location>
</feature>
<feature type="region of interest" description="Disordered" evidence="8">
    <location>
        <begin position="1"/>
        <end position="79"/>
    </location>
</feature>
<evidence type="ECO:0000313" key="11">
    <source>
        <dbReference type="EMBL" id="QWT49580.1"/>
    </source>
</evidence>
<feature type="transmembrane region" description="Helical" evidence="9">
    <location>
        <begin position="412"/>
        <end position="431"/>
    </location>
</feature>
<keyword evidence="12" id="KW-1185">Reference proteome</keyword>
<keyword evidence="7 9" id="KW-0472">Membrane</keyword>
<dbReference type="EMBL" id="CP064782">
    <property type="protein sequence ID" value="QWT49580.1"/>
    <property type="molecule type" value="Genomic_DNA"/>
</dbReference>
<sequence length="598" mass="67034">MGWFAKHFRRTAPEGAGEAADEAGQAPSAEAPVRGRGMSSLERGAEPGNGRSGAREEPRDRGEGRREGEDTPPPPPPVLDTFGLPLPRLVLLVGGLLLLFRCWLAAVMPITGDEAYFAIWASHPDWGYYDHPPMVGWWLIPLLKISWSPWLARLPALLLSPAMAAIAGTMVRRAPVEFAKERSWLVALLVLLLPTSVWNVFITTDTPLILFSLLAALAYLDTLHEGISRRRLLARYALAGFWLGMAFLSKYFAVLLGLGILAHTLLARRGEGKWPWIGLTLLVLCALPGPLLNLWWNWGHCWDNILFNFLNRHDGSGNGWSLVTPVVYGATLAYLITPFLLVYGWRYRADLRATLAASPVARGAAWLALVPLALFGLLSFVKEVGLHWLLSFVPLLVVVAALALPPQRLRRLSGWLGGFALLHLALILAIAQLPLSTWRHSHLYDGIVLTFRTDALVQRLAPYGDDYVLASDGYSDGAVLGFHARRYFPIFGEGASHARQDDLITDFRALDGRNILVLQKTEPEREAFEPYFRRVETLAFQQDGVTFYLVLGHGFDYDTYRQRVLTRIRERFYRFPSWLPPGRCEFCERYFSEESARP</sequence>
<evidence type="ECO:0000256" key="9">
    <source>
        <dbReference type="SAM" id="Phobius"/>
    </source>
</evidence>
<evidence type="ECO:0000256" key="3">
    <source>
        <dbReference type="ARBA" id="ARBA00022676"/>
    </source>
</evidence>